<keyword evidence="4" id="KW-0904">Protein phosphatase</keyword>
<dbReference type="InterPro" id="IPR020422">
    <property type="entry name" value="TYR_PHOSPHATASE_DUAL_dom"/>
</dbReference>
<dbReference type="InterPro" id="IPR029021">
    <property type="entry name" value="Prot-tyrosine_phosphatase-like"/>
</dbReference>
<keyword evidence="7" id="KW-1185">Reference proteome</keyword>
<dbReference type="eggNOG" id="KOG1717">
    <property type="taxonomic scope" value="Eukaryota"/>
</dbReference>
<evidence type="ECO:0000256" key="1">
    <source>
        <dbReference type="ARBA" id="ARBA00008601"/>
    </source>
</evidence>
<feature type="domain" description="Tyrosine specific protein phosphatases" evidence="5">
    <location>
        <begin position="108"/>
        <end position="167"/>
    </location>
</feature>
<dbReference type="PANTHER" id="PTHR10159:SF519">
    <property type="entry name" value="DUAL SPECIFICITY PROTEIN PHOSPHATASE MPK3"/>
    <property type="match status" value="1"/>
</dbReference>
<organism evidence="7">
    <name type="scientific">Micromonas pusilla (strain CCMP1545)</name>
    <name type="common">Picoplanktonic green alga</name>
    <dbReference type="NCBI Taxonomy" id="564608"/>
    <lineage>
        <taxon>Eukaryota</taxon>
        <taxon>Viridiplantae</taxon>
        <taxon>Chlorophyta</taxon>
        <taxon>Mamiellophyceae</taxon>
        <taxon>Mamiellales</taxon>
        <taxon>Mamiellaceae</taxon>
        <taxon>Micromonas</taxon>
    </lineage>
</organism>
<dbReference type="GO" id="GO:0004725">
    <property type="term" value="F:protein tyrosine phosphatase activity"/>
    <property type="evidence" value="ECO:0007669"/>
    <property type="project" value="UniProtKB-EC"/>
</dbReference>
<dbReference type="InterPro" id="IPR000340">
    <property type="entry name" value="Dual-sp_phosphatase_cat-dom"/>
</dbReference>
<evidence type="ECO:0000256" key="3">
    <source>
        <dbReference type="ARBA" id="ARBA00022801"/>
    </source>
</evidence>
<dbReference type="OMA" id="RFPIAHW"/>
<dbReference type="InterPro" id="IPR000387">
    <property type="entry name" value="Tyr_Pase_dom"/>
</dbReference>
<dbReference type="PANTHER" id="PTHR10159">
    <property type="entry name" value="DUAL SPECIFICITY PROTEIN PHOSPHATASE"/>
    <property type="match status" value="1"/>
</dbReference>
<evidence type="ECO:0000256" key="4">
    <source>
        <dbReference type="ARBA" id="ARBA00022912"/>
    </source>
</evidence>
<dbReference type="OrthoDB" id="10252009at2759"/>
<dbReference type="EMBL" id="GG663740">
    <property type="protein sequence ID" value="EEH56614.1"/>
    <property type="molecule type" value="Genomic_DNA"/>
</dbReference>
<protein>
    <recommendedName>
        <fullName evidence="2">protein-tyrosine-phosphatase</fullName>
        <ecNumber evidence="2">3.1.3.48</ecNumber>
    </recommendedName>
</protein>
<keyword evidence="3" id="KW-0378">Hydrolase</keyword>
<reference evidence="6 7" key="1">
    <citation type="journal article" date="2009" name="Science">
        <title>Green evolution and dynamic adaptations revealed by genomes of the marine picoeukaryotes Micromonas.</title>
        <authorList>
            <person name="Worden A.Z."/>
            <person name="Lee J.H."/>
            <person name="Mock T."/>
            <person name="Rouze P."/>
            <person name="Simmons M.P."/>
            <person name="Aerts A.L."/>
            <person name="Allen A.E."/>
            <person name="Cuvelier M.L."/>
            <person name="Derelle E."/>
            <person name="Everett M.V."/>
            <person name="Foulon E."/>
            <person name="Grimwood J."/>
            <person name="Gundlach H."/>
            <person name="Henrissat B."/>
            <person name="Napoli C."/>
            <person name="McDonald S.M."/>
            <person name="Parker M.S."/>
            <person name="Rombauts S."/>
            <person name="Salamov A."/>
            <person name="Von Dassow P."/>
            <person name="Badger J.H."/>
            <person name="Coutinho P.M."/>
            <person name="Demir E."/>
            <person name="Dubchak I."/>
            <person name="Gentemann C."/>
            <person name="Eikrem W."/>
            <person name="Gready J.E."/>
            <person name="John U."/>
            <person name="Lanier W."/>
            <person name="Lindquist E.A."/>
            <person name="Lucas S."/>
            <person name="Mayer K.F."/>
            <person name="Moreau H."/>
            <person name="Not F."/>
            <person name="Otillar R."/>
            <person name="Panaud O."/>
            <person name="Pangilinan J."/>
            <person name="Paulsen I."/>
            <person name="Piegu B."/>
            <person name="Poliakov A."/>
            <person name="Robbens S."/>
            <person name="Schmutz J."/>
            <person name="Toulza E."/>
            <person name="Wyss T."/>
            <person name="Zelensky A."/>
            <person name="Zhou K."/>
            <person name="Armbrust E.V."/>
            <person name="Bhattacharya D."/>
            <person name="Goodenough U.W."/>
            <person name="Van de Peer Y."/>
            <person name="Grigoriev I.V."/>
        </authorList>
    </citation>
    <scope>NUCLEOTIDE SEQUENCE [LARGE SCALE GENOMIC DNA]</scope>
    <source>
        <strain evidence="6 7">CCMP1545</strain>
    </source>
</reference>
<name>C1MUE2_MICPC</name>
<dbReference type="PROSITE" id="PS50056">
    <property type="entry name" value="TYR_PHOSPHATASE_2"/>
    <property type="match status" value="1"/>
</dbReference>
<dbReference type="AlphaFoldDB" id="C1MUE2"/>
<dbReference type="Gene3D" id="3.90.190.10">
    <property type="entry name" value="Protein tyrosine phosphatase superfamily"/>
    <property type="match status" value="1"/>
</dbReference>
<evidence type="ECO:0000313" key="6">
    <source>
        <dbReference type="EMBL" id="EEH56614.1"/>
    </source>
</evidence>
<dbReference type="CDD" id="cd14498">
    <property type="entry name" value="DSP"/>
    <property type="match status" value="1"/>
</dbReference>
<dbReference type="Pfam" id="PF00782">
    <property type="entry name" value="DSPc"/>
    <property type="match status" value="1"/>
</dbReference>
<dbReference type="GeneID" id="9684619"/>
<dbReference type="KEGG" id="mpp:MICPUCDRAFT_58773"/>
<accession>C1MUE2</accession>
<dbReference type="SMART" id="SM00195">
    <property type="entry name" value="DSPc"/>
    <property type="match status" value="1"/>
</dbReference>
<sequence length="190" mass="20942">MSTGVDYHAEGVKLLALQDKPAPPGRDAFYEDVTAIFKLPNGGTFYIGNIRAAQSAQTLAKHRIANVINAQDVDTENFHEHDPAFTYLRFPIAHWWSAPDINTTAGVLAFYRPLFAFVKEKLGKGENVMVHCLAGAHRAGTSGVSCVMYFLGLGAVDAVKYVKERRPIVDPIGGFPDLLSRLDLALRERR</sequence>
<evidence type="ECO:0000313" key="7">
    <source>
        <dbReference type="Proteomes" id="UP000001876"/>
    </source>
</evidence>
<dbReference type="SUPFAM" id="SSF52799">
    <property type="entry name" value="(Phosphotyrosine protein) phosphatases II"/>
    <property type="match status" value="1"/>
</dbReference>
<evidence type="ECO:0000256" key="2">
    <source>
        <dbReference type="ARBA" id="ARBA00013064"/>
    </source>
</evidence>
<gene>
    <name evidence="6" type="ORF">MICPUCDRAFT_58773</name>
</gene>
<dbReference type="Proteomes" id="UP000001876">
    <property type="component" value="Unassembled WGS sequence"/>
</dbReference>
<proteinExistence type="inferred from homology"/>
<dbReference type="STRING" id="564608.C1MUE2"/>
<comment type="similarity">
    <text evidence="1">Belongs to the protein-tyrosine phosphatase family. Non-receptor class dual specificity subfamily.</text>
</comment>
<dbReference type="GO" id="GO:0005737">
    <property type="term" value="C:cytoplasm"/>
    <property type="evidence" value="ECO:0007669"/>
    <property type="project" value="TreeGrafter"/>
</dbReference>
<dbReference type="RefSeq" id="XP_003059482.1">
    <property type="nucleotide sequence ID" value="XM_003059436.1"/>
</dbReference>
<evidence type="ECO:0000259" key="5">
    <source>
        <dbReference type="PROSITE" id="PS50056"/>
    </source>
</evidence>
<dbReference type="EC" id="3.1.3.48" evidence="2"/>
<dbReference type="GO" id="GO:0043409">
    <property type="term" value="P:negative regulation of MAPK cascade"/>
    <property type="evidence" value="ECO:0007669"/>
    <property type="project" value="TreeGrafter"/>
</dbReference>